<proteinExistence type="predicted"/>
<reference evidence="1" key="1">
    <citation type="journal article" date="2023" name="PLoS Negl. Trop. Dis.">
        <title>A genome sequence for Biomphalaria pfeifferi, the major vector snail for the human-infecting parasite Schistosoma mansoni.</title>
        <authorList>
            <person name="Bu L."/>
            <person name="Lu L."/>
            <person name="Laidemitt M.R."/>
            <person name="Zhang S.M."/>
            <person name="Mutuku M."/>
            <person name="Mkoji G."/>
            <person name="Steinauer M."/>
            <person name="Loker E.S."/>
        </authorList>
    </citation>
    <scope>NUCLEOTIDE SEQUENCE</scope>
    <source>
        <strain evidence="1">KasaAsao</strain>
    </source>
</reference>
<organism evidence="1 2">
    <name type="scientific">Biomphalaria pfeifferi</name>
    <name type="common">Bloodfluke planorb</name>
    <name type="synonym">Freshwater snail</name>
    <dbReference type="NCBI Taxonomy" id="112525"/>
    <lineage>
        <taxon>Eukaryota</taxon>
        <taxon>Metazoa</taxon>
        <taxon>Spiralia</taxon>
        <taxon>Lophotrochozoa</taxon>
        <taxon>Mollusca</taxon>
        <taxon>Gastropoda</taxon>
        <taxon>Heterobranchia</taxon>
        <taxon>Euthyneura</taxon>
        <taxon>Panpulmonata</taxon>
        <taxon>Hygrophila</taxon>
        <taxon>Lymnaeoidea</taxon>
        <taxon>Planorbidae</taxon>
        <taxon>Biomphalaria</taxon>
    </lineage>
</organism>
<dbReference type="Proteomes" id="UP001233172">
    <property type="component" value="Unassembled WGS sequence"/>
</dbReference>
<gene>
    <name evidence="1" type="ORF">Bpfe_028617</name>
</gene>
<dbReference type="EMBL" id="JASAOG010000255">
    <property type="protein sequence ID" value="KAK0041987.1"/>
    <property type="molecule type" value="Genomic_DNA"/>
</dbReference>
<sequence>MSRDTSRTGEFKPITGDPIYRCATAVTVWKVMWLKMYLNEGVKLLLVSNGRKLNQSQPEDVFSFLTYALCIIFNFTATQGACTSAPKEPGNVCDKKPMSKN</sequence>
<reference evidence="1" key="2">
    <citation type="submission" date="2023-04" db="EMBL/GenBank/DDBJ databases">
        <authorList>
            <person name="Bu L."/>
            <person name="Lu L."/>
            <person name="Laidemitt M.R."/>
            <person name="Zhang S.M."/>
            <person name="Mutuku M."/>
            <person name="Mkoji G."/>
            <person name="Steinauer M."/>
            <person name="Loker E.S."/>
        </authorList>
    </citation>
    <scope>NUCLEOTIDE SEQUENCE</scope>
    <source>
        <strain evidence="1">KasaAsao</strain>
        <tissue evidence="1">Whole Snail</tissue>
    </source>
</reference>
<accession>A0AAD8EVK2</accession>
<comment type="caution">
    <text evidence="1">The sequence shown here is derived from an EMBL/GenBank/DDBJ whole genome shotgun (WGS) entry which is preliminary data.</text>
</comment>
<evidence type="ECO:0000313" key="1">
    <source>
        <dbReference type="EMBL" id="KAK0041987.1"/>
    </source>
</evidence>
<protein>
    <submittedName>
        <fullName evidence="1">Uncharacterized protein</fullName>
    </submittedName>
</protein>
<keyword evidence="2" id="KW-1185">Reference proteome</keyword>
<dbReference type="AlphaFoldDB" id="A0AAD8EVK2"/>
<name>A0AAD8EVK2_BIOPF</name>
<evidence type="ECO:0000313" key="2">
    <source>
        <dbReference type="Proteomes" id="UP001233172"/>
    </source>
</evidence>